<dbReference type="PROSITE" id="PS51257">
    <property type="entry name" value="PROKAR_LIPOPROTEIN"/>
    <property type="match status" value="1"/>
</dbReference>
<evidence type="ECO:0000256" key="3">
    <source>
        <dbReference type="ARBA" id="ARBA00022729"/>
    </source>
</evidence>
<dbReference type="Pfam" id="PF14322">
    <property type="entry name" value="SusD-like_3"/>
    <property type="match status" value="1"/>
</dbReference>
<dbReference type="Proteomes" id="UP000824028">
    <property type="component" value="Unassembled WGS sequence"/>
</dbReference>
<comment type="subcellular location">
    <subcellularLocation>
        <location evidence="1">Cell outer membrane</location>
    </subcellularLocation>
</comment>
<sequence>MKTNKILTISLLAATTLFTTGCKDSFLEVENPTGEPLEDYYTTDEHIQEALIAAYDPIHWADWGLNQYNALNIDGEIMGDNFWVGGSNPADMQNWHMLSNYEANANNTLSSLWTVDYSGIKRCNDLLQYLDWAVDVTEENHALYEMQARLLRVFYYNMLWHYFGNVPFYLQNLNEPPYTAPQLSADEVYDNLITELEAVIESNVLPMKYYKDDQGNDDKGQLGRVTQAMAYMIYAEMVLYQNDDSRFTKALEYMRAIISSSDYDLNPEYADIWETEGEWCIESIWEINYEQANSERGWSSPLAVGGTVLPTLISPNTISGDPDWTSPDGWGFLPVREETVALFSEEDKRREATFWDLRDKPEVTYTARYQDTRIWLNKYRPYNKNNQSAPFDQNLNYNNNYRYYRYAETLLNAAELSLRTGGSATGEALGWINKVRERAGLADLGRVTVNDVLTERRLEFVGEGKRYFDLVRAEGIAEAGAENKASTALVPDQYGYRTNSWTPSKKYIPIAQAELDSDPALVQNNY</sequence>
<evidence type="ECO:0000313" key="9">
    <source>
        <dbReference type="Proteomes" id="UP000824028"/>
    </source>
</evidence>
<evidence type="ECO:0000259" key="6">
    <source>
        <dbReference type="Pfam" id="PF07980"/>
    </source>
</evidence>
<dbReference type="EMBL" id="DXBX01000064">
    <property type="protein sequence ID" value="HIZ33537.1"/>
    <property type="molecule type" value="Genomic_DNA"/>
</dbReference>
<keyword evidence="4" id="KW-0472">Membrane</keyword>
<evidence type="ECO:0000256" key="1">
    <source>
        <dbReference type="ARBA" id="ARBA00004442"/>
    </source>
</evidence>
<comment type="caution">
    <text evidence="8">The sequence shown here is derived from an EMBL/GenBank/DDBJ whole genome shotgun (WGS) entry which is preliminary data.</text>
</comment>
<comment type="similarity">
    <text evidence="2">Belongs to the SusD family.</text>
</comment>
<reference evidence="8" key="1">
    <citation type="journal article" date="2021" name="PeerJ">
        <title>Extensive microbial diversity within the chicken gut microbiome revealed by metagenomics and culture.</title>
        <authorList>
            <person name="Gilroy R."/>
            <person name="Ravi A."/>
            <person name="Getino M."/>
            <person name="Pursley I."/>
            <person name="Horton D.L."/>
            <person name="Alikhan N.F."/>
            <person name="Baker D."/>
            <person name="Gharbi K."/>
            <person name="Hall N."/>
            <person name="Watson M."/>
            <person name="Adriaenssens E.M."/>
            <person name="Foster-Nyarko E."/>
            <person name="Jarju S."/>
            <person name="Secka A."/>
            <person name="Antonio M."/>
            <person name="Oren A."/>
            <person name="Chaudhuri R.R."/>
            <person name="La Ragione R."/>
            <person name="Hildebrand F."/>
            <person name="Pallen M.J."/>
        </authorList>
    </citation>
    <scope>NUCLEOTIDE SEQUENCE</scope>
    <source>
        <strain evidence="8">ChiHjej9B8-1298</strain>
    </source>
</reference>
<evidence type="ECO:0000259" key="7">
    <source>
        <dbReference type="Pfam" id="PF14322"/>
    </source>
</evidence>
<feature type="domain" description="SusD-like N-terminal" evidence="7">
    <location>
        <begin position="26"/>
        <end position="211"/>
    </location>
</feature>
<reference evidence="8" key="2">
    <citation type="submission" date="2021-04" db="EMBL/GenBank/DDBJ databases">
        <authorList>
            <person name="Gilroy R."/>
        </authorList>
    </citation>
    <scope>NUCLEOTIDE SEQUENCE</scope>
    <source>
        <strain evidence="8">ChiHjej9B8-1298</strain>
    </source>
</reference>
<keyword evidence="3" id="KW-0732">Signal</keyword>
<dbReference type="InterPro" id="IPR033985">
    <property type="entry name" value="SusD-like_N"/>
</dbReference>
<evidence type="ECO:0000256" key="5">
    <source>
        <dbReference type="ARBA" id="ARBA00023237"/>
    </source>
</evidence>
<protein>
    <submittedName>
        <fullName evidence="8">RagB/SusD family nutrient uptake outer membrane protein</fullName>
    </submittedName>
</protein>
<evidence type="ECO:0000256" key="2">
    <source>
        <dbReference type="ARBA" id="ARBA00006275"/>
    </source>
</evidence>
<evidence type="ECO:0000256" key="4">
    <source>
        <dbReference type="ARBA" id="ARBA00023136"/>
    </source>
</evidence>
<evidence type="ECO:0000313" key="8">
    <source>
        <dbReference type="EMBL" id="HIZ33537.1"/>
    </source>
</evidence>
<dbReference type="SUPFAM" id="SSF48452">
    <property type="entry name" value="TPR-like"/>
    <property type="match status" value="1"/>
</dbReference>
<dbReference type="GO" id="GO:0009279">
    <property type="term" value="C:cell outer membrane"/>
    <property type="evidence" value="ECO:0007669"/>
    <property type="project" value="UniProtKB-SubCell"/>
</dbReference>
<organism evidence="8 9">
    <name type="scientific">Candidatus Bacteroides merdigallinarum</name>
    <dbReference type="NCBI Taxonomy" id="2838473"/>
    <lineage>
        <taxon>Bacteria</taxon>
        <taxon>Pseudomonadati</taxon>
        <taxon>Bacteroidota</taxon>
        <taxon>Bacteroidia</taxon>
        <taxon>Bacteroidales</taxon>
        <taxon>Bacteroidaceae</taxon>
        <taxon>Bacteroides</taxon>
    </lineage>
</organism>
<dbReference type="InterPro" id="IPR012944">
    <property type="entry name" value="SusD_RagB_dom"/>
</dbReference>
<proteinExistence type="inferred from homology"/>
<dbReference type="InterPro" id="IPR011990">
    <property type="entry name" value="TPR-like_helical_dom_sf"/>
</dbReference>
<feature type="domain" description="RagB/SusD" evidence="6">
    <location>
        <begin position="345"/>
        <end position="525"/>
    </location>
</feature>
<dbReference type="Pfam" id="PF07980">
    <property type="entry name" value="SusD_RagB"/>
    <property type="match status" value="1"/>
</dbReference>
<accession>A0A9D2E9X8</accession>
<name>A0A9D2E9X8_9BACE</name>
<gene>
    <name evidence="8" type="ORF">H9814_08390</name>
</gene>
<keyword evidence="5" id="KW-0998">Cell outer membrane</keyword>
<dbReference type="Gene3D" id="1.25.40.390">
    <property type="match status" value="1"/>
</dbReference>
<dbReference type="AlphaFoldDB" id="A0A9D2E9X8"/>